<dbReference type="Ensembl" id="ENSPTET00000011293.1">
    <property type="protein sequence ID" value="ENSPTEP00000007398.1"/>
    <property type="gene ID" value="ENSPTEG00000008432.1"/>
</dbReference>
<evidence type="ECO:0000313" key="1">
    <source>
        <dbReference type="Ensembl" id="ENSPTEP00000007398.1"/>
    </source>
</evidence>
<reference evidence="1" key="2">
    <citation type="submission" date="2025-09" db="UniProtKB">
        <authorList>
            <consortium name="Ensembl"/>
        </authorList>
    </citation>
    <scope>IDENTIFICATION</scope>
</reference>
<dbReference type="Proteomes" id="UP000694416">
    <property type="component" value="Unplaced"/>
</dbReference>
<dbReference type="AlphaFoldDB" id="A0A8C9GWJ6"/>
<name>A0A8C9GWJ6_9PRIM</name>
<protein>
    <submittedName>
        <fullName evidence="1">Uncharacterized protein</fullName>
    </submittedName>
</protein>
<reference evidence="1" key="1">
    <citation type="submission" date="2025-08" db="UniProtKB">
        <authorList>
            <consortium name="Ensembl"/>
        </authorList>
    </citation>
    <scope>IDENTIFICATION</scope>
</reference>
<accession>A0A8C9GWJ6</accession>
<proteinExistence type="predicted"/>
<keyword evidence="2" id="KW-1185">Reference proteome</keyword>
<sequence>MTCCGLFLRTAAAARACRGLGISTANRRLLRTSPPIRAFAKELFLGKIKKWTPEKLTRKEKSQMKLWRN</sequence>
<organism evidence="1 2">
    <name type="scientific">Piliocolobus tephrosceles</name>
    <name type="common">Ugandan red Colobus</name>
    <dbReference type="NCBI Taxonomy" id="591936"/>
    <lineage>
        <taxon>Eukaryota</taxon>
        <taxon>Metazoa</taxon>
        <taxon>Chordata</taxon>
        <taxon>Craniata</taxon>
        <taxon>Vertebrata</taxon>
        <taxon>Euteleostomi</taxon>
        <taxon>Mammalia</taxon>
        <taxon>Eutheria</taxon>
        <taxon>Euarchontoglires</taxon>
        <taxon>Primates</taxon>
        <taxon>Haplorrhini</taxon>
        <taxon>Catarrhini</taxon>
        <taxon>Cercopithecidae</taxon>
        <taxon>Colobinae</taxon>
        <taxon>Piliocolobus</taxon>
    </lineage>
</organism>
<evidence type="ECO:0000313" key="2">
    <source>
        <dbReference type="Proteomes" id="UP000694416"/>
    </source>
</evidence>